<proteinExistence type="predicted"/>
<dbReference type="Proteomes" id="UP000267408">
    <property type="component" value="Unassembled WGS sequence"/>
</dbReference>
<dbReference type="PANTHER" id="PTHR20883">
    <property type="entry name" value="PHYTANOYL-COA DIOXYGENASE DOMAIN CONTAINING 1"/>
    <property type="match status" value="1"/>
</dbReference>
<dbReference type="Pfam" id="PF05721">
    <property type="entry name" value="PhyH"/>
    <property type="match status" value="1"/>
</dbReference>
<dbReference type="SUPFAM" id="SSF51197">
    <property type="entry name" value="Clavaminate synthase-like"/>
    <property type="match status" value="1"/>
</dbReference>
<keyword evidence="1" id="KW-0223">Dioxygenase</keyword>
<organism evidence="1 2">
    <name type="scientific">Kitasatospora cineracea</name>
    <dbReference type="NCBI Taxonomy" id="88074"/>
    <lineage>
        <taxon>Bacteria</taxon>
        <taxon>Bacillati</taxon>
        <taxon>Actinomycetota</taxon>
        <taxon>Actinomycetes</taxon>
        <taxon>Kitasatosporales</taxon>
        <taxon>Streptomycetaceae</taxon>
        <taxon>Kitasatospora</taxon>
    </lineage>
</organism>
<dbReference type="Gene3D" id="2.60.120.620">
    <property type="entry name" value="q2cbj1_9rhob like domain"/>
    <property type="match status" value="1"/>
</dbReference>
<gene>
    <name evidence="1" type="ORF">EDD39_2933</name>
</gene>
<accession>A0A8G1UIL6</accession>
<sequence length="219" mass="23440">MSAPTAEALGRLWADGYTVVPAVVTGSLLERLRTEADAMVTAFEDGHRSEDFWHFTREGESAPVLFRIHNLEQQPGAPLAAGLFATGPLHHLAETILGGPARARVIAMIVKMPQVAAAVPWHRDRTDAEPGRAINLSLFLDDSDASNGALEFVPGSHLLADDAEVEKVRTAGPVLTIGAVAGDVAVHDVRTVHASRPNTTPRPRRSLVIEFVPDTTEAP</sequence>
<protein>
    <submittedName>
        <fullName evidence="1">Phytanoyl-CoA dioxygenase PhyH</fullName>
    </submittedName>
</protein>
<keyword evidence="1" id="KW-0560">Oxidoreductase</keyword>
<evidence type="ECO:0000313" key="2">
    <source>
        <dbReference type="Proteomes" id="UP000267408"/>
    </source>
</evidence>
<dbReference type="EMBL" id="RJVJ01000001">
    <property type="protein sequence ID" value="ROR44726.1"/>
    <property type="molecule type" value="Genomic_DNA"/>
</dbReference>
<reference evidence="1 2" key="1">
    <citation type="submission" date="2018-11" db="EMBL/GenBank/DDBJ databases">
        <title>Sequencing the genomes of 1000 actinobacteria strains.</title>
        <authorList>
            <person name="Klenk H.-P."/>
        </authorList>
    </citation>
    <scope>NUCLEOTIDE SEQUENCE [LARGE SCALE GENOMIC DNA]</scope>
    <source>
        <strain evidence="1 2">DSM 44780</strain>
    </source>
</reference>
<dbReference type="AlphaFoldDB" id="A0A8G1UIL6"/>
<dbReference type="InterPro" id="IPR008775">
    <property type="entry name" value="Phytyl_CoA_dOase-like"/>
</dbReference>
<dbReference type="RefSeq" id="WP_162870020.1">
    <property type="nucleotide sequence ID" value="NZ_RJVJ01000001.1"/>
</dbReference>
<dbReference type="GO" id="GO:0005506">
    <property type="term" value="F:iron ion binding"/>
    <property type="evidence" value="ECO:0007669"/>
    <property type="project" value="UniProtKB-ARBA"/>
</dbReference>
<evidence type="ECO:0000313" key="1">
    <source>
        <dbReference type="EMBL" id="ROR44726.1"/>
    </source>
</evidence>
<name>A0A8G1UIL6_9ACTN</name>
<comment type="caution">
    <text evidence="1">The sequence shown here is derived from an EMBL/GenBank/DDBJ whole genome shotgun (WGS) entry which is preliminary data.</text>
</comment>
<dbReference type="PANTHER" id="PTHR20883:SF48">
    <property type="entry name" value="ECTOINE DIOXYGENASE"/>
    <property type="match status" value="1"/>
</dbReference>
<dbReference type="GO" id="GO:0016706">
    <property type="term" value="F:2-oxoglutarate-dependent dioxygenase activity"/>
    <property type="evidence" value="ECO:0007669"/>
    <property type="project" value="UniProtKB-ARBA"/>
</dbReference>